<dbReference type="NCBIfam" id="TIGR02595">
    <property type="entry name" value="PEP_CTERM"/>
    <property type="match status" value="1"/>
</dbReference>
<organism evidence="3 4">
    <name type="scientific">Rhodocyclus tenuis</name>
    <name type="common">Rhodospirillum tenue</name>
    <dbReference type="NCBI Taxonomy" id="1066"/>
    <lineage>
        <taxon>Bacteria</taxon>
        <taxon>Pseudomonadati</taxon>
        <taxon>Pseudomonadota</taxon>
        <taxon>Betaproteobacteria</taxon>
        <taxon>Rhodocyclales</taxon>
        <taxon>Rhodocyclaceae</taxon>
        <taxon>Rhodocyclus</taxon>
    </lineage>
</organism>
<dbReference type="EMBL" id="JACIGE010000011">
    <property type="protein sequence ID" value="MBB4248461.1"/>
    <property type="molecule type" value="Genomic_DNA"/>
</dbReference>
<proteinExistence type="predicted"/>
<dbReference type="Proteomes" id="UP000587070">
    <property type="component" value="Unassembled WGS sequence"/>
</dbReference>
<comment type="caution">
    <text evidence="3">The sequence shown here is derived from an EMBL/GenBank/DDBJ whole genome shotgun (WGS) entry which is preliminary data.</text>
</comment>
<evidence type="ECO:0000313" key="4">
    <source>
        <dbReference type="Proteomes" id="UP000587070"/>
    </source>
</evidence>
<feature type="domain" description="Ice-binding protein C-terminal" evidence="2">
    <location>
        <begin position="142"/>
        <end position="166"/>
    </location>
</feature>
<protein>
    <recommendedName>
        <fullName evidence="2">Ice-binding protein C-terminal domain-containing protein</fullName>
    </recommendedName>
</protein>
<evidence type="ECO:0000313" key="3">
    <source>
        <dbReference type="EMBL" id="MBB4248461.1"/>
    </source>
</evidence>
<accession>A0A840GAF5</accession>
<keyword evidence="4" id="KW-1185">Reference proteome</keyword>
<dbReference type="RefSeq" id="WP_153116387.1">
    <property type="nucleotide sequence ID" value="NZ_JACIGE010000011.1"/>
</dbReference>
<feature type="signal peptide" evidence="1">
    <location>
        <begin position="1"/>
        <end position="23"/>
    </location>
</feature>
<name>A0A840GAF5_RHOTE</name>
<dbReference type="AlphaFoldDB" id="A0A840GAF5"/>
<dbReference type="InterPro" id="IPR013424">
    <property type="entry name" value="Ice-binding_C"/>
</dbReference>
<evidence type="ECO:0000259" key="2">
    <source>
        <dbReference type="Pfam" id="PF07589"/>
    </source>
</evidence>
<sequence length="171" mass="17863">MHKLIRSSVIAALMLAALPAAHAATQHYLFSGTLESGDYTGQSFSGSFSFDDANLSGLDAEWLRVSNLSLSFLGKIFTLADAAAATEVSYYNGTFLGLAYTVESSEPKFSLIAGTEKASEAFFAYDTAVVGGSGTGSVIYAAVPEPEAYAMLLAGLGLLGLAARRRRVLSA</sequence>
<dbReference type="Pfam" id="PF07589">
    <property type="entry name" value="PEP-CTERM"/>
    <property type="match status" value="1"/>
</dbReference>
<keyword evidence="1" id="KW-0732">Signal</keyword>
<evidence type="ECO:0000256" key="1">
    <source>
        <dbReference type="SAM" id="SignalP"/>
    </source>
</evidence>
<gene>
    <name evidence="3" type="ORF">GGD90_002853</name>
</gene>
<reference evidence="3 4" key="1">
    <citation type="submission" date="2020-08" db="EMBL/GenBank/DDBJ databases">
        <title>Genome sequencing of Purple Non-Sulfur Bacteria from various extreme environments.</title>
        <authorList>
            <person name="Mayer M."/>
        </authorList>
    </citation>
    <scope>NUCLEOTIDE SEQUENCE [LARGE SCALE GENOMIC DNA]</scope>
    <source>
        <strain evidence="3 4">2761</strain>
    </source>
</reference>
<feature type="chain" id="PRO_5032545343" description="Ice-binding protein C-terminal domain-containing protein" evidence="1">
    <location>
        <begin position="24"/>
        <end position="171"/>
    </location>
</feature>